<reference evidence="3" key="1">
    <citation type="submission" date="2023-06" db="EMBL/GenBank/DDBJ databases">
        <title>Draft genome of Marssonina rosae.</title>
        <authorList>
            <person name="Cheng Q."/>
        </authorList>
    </citation>
    <scope>NUCLEOTIDE SEQUENCE</scope>
    <source>
        <strain evidence="3">R4</strain>
    </source>
</reference>
<dbReference type="InterPro" id="IPR016024">
    <property type="entry name" value="ARM-type_fold"/>
</dbReference>
<evidence type="ECO:0000313" key="3">
    <source>
        <dbReference type="EMBL" id="KAK2627382.1"/>
    </source>
</evidence>
<feature type="compositionally biased region" description="Acidic residues" evidence="1">
    <location>
        <begin position="131"/>
        <end position="159"/>
    </location>
</feature>
<feature type="region of interest" description="Disordered" evidence="1">
    <location>
        <begin position="1139"/>
        <end position="1225"/>
    </location>
</feature>
<feature type="compositionally biased region" description="Acidic residues" evidence="1">
    <location>
        <begin position="1050"/>
        <end position="1071"/>
    </location>
</feature>
<feature type="region of interest" description="Disordered" evidence="1">
    <location>
        <begin position="1043"/>
        <end position="1078"/>
    </location>
</feature>
<gene>
    <name evidence="3" type="ORF">QTJ16_003348</name>
</gene>
<dbReference type="GO" id="GO:0007062">
    <property type="term" value="P:sister chromatid cohesion"/>
    <property type="evidence" value="ECO:0007669"/>
    <property type="project" value="UniProtKB-ARBA"/>
</dbReference>
<dbReference type="InterPro" id="IPR039662">
    <property type="entry name" value="Cohesin_Scc3/SA"/>
</dbReference>
<dbReference type="InterPro" id="IPR020839">
    <property type="entry name" value="SCD"/>
</dbReference>
<dbReference type="PANTHER" id="PTHR11199:SF0">
    <property type="entry name" value="LD34181P-RELATED"/>
    <property type="match status" value="1"/>
</dbReference>
<evidence type="ECO:0000313" key="4">
    <source>
        <dbReference type="Proteomes" id="UP001285354"/>
    </source>
</evidence>
<evidence type="ECO:0000259" key="2">
    <source>
        <dbReference type="PROSITE" id="PS51425"/>
    </source>
</evidence>
<name>A0AAD9T2D8_9HELO</name>
<evidence type="ECO:0000256" key="1">
    <source>
        <dbReference type="SAM" id="MobiDB-lite"/>
    </source>
</evidence>
<feature type="region of interest" description="Disordered" evidence="1">
    <location>
        <begin position="82"/>
        <end position="191"/>
    </location>
</feature>
<dbReference type="GO" id="GO:0008278">
    <property type="term" value="C:cohesin complex"/>
    <property type="evidence" value="ECO:0007669"/>
    <property type="project" value="TreeGrafter"/>
</dbReference>
<feature type="compositionally biased region" description="Basic and acidic residues" evidence="1">
    <location>
        <begin position="1176"/>
        <end position="1195"/>
    </location>
</feature>
<organism evidence="3 4">
    <name type="scientific">Diplocarpon rosae</name>
    <dbReference type="NCBI Taxonomy" id="946125"/>
    <lineage>
        <taxon>Eukaryota</taxon>
        <taxon>Fungi</taxon>
        <taxon>Dikarya</taxon>
        <taxon>Ascomycota</taxon>
        <taxon>Pezizomycotina</taxon>
        <taxon>Leotiomycetes</taxon>
        <taxon>Helotiales</taxon>
        <taxon>Drepanopezizaceae</taxon>
        <taxon>Diplocarpon</taxon>
    </lineage>
</organism>
<accession>A0AAD9T2D8</accession>
<feature type="compositionally biased region" description="Basic residues" evidence="1">
    <location>
        <begin position="164"/>
        <end position="183"/>
    </location>
</feature>
<dbReference type="InterPro" id="IPR013721">
    <property type="entry name" value="STAG"/>
</dbReference>
<dbReference type="Pfam" id="PF21581">
    <property type="entry name" value="SCD"/>
    <property type="match status" value="1"/>
</dbReference>
<dbReference type="PROSITE" id="PS51425">
    <property type="entry name" value="SCD"/>
    <property type="match status" value="1"/>
</dbReference>
<sequence length="1225" mass="137002">MAWRESVGPDHSQLKMWGSPRDVNKTRPHRLCIALPSARASRMTYRTASISRRATISHELLNLESTEPLGGPTTAQRTQLIDISNKDMASSPAAPRGRRSGRVTKIPEKFVPEAPSSQIGPANSKRKRVDDDGDDDTTDADEEADDSAEEVESAAEEEIQEARKKAKKAPKPRLRKPAAKKPKVNGSVSHDEPLAVKLPARPKKTGKRVAIADKDAEGLYAENIVTKWLASYEVDNLAALADLVNMVLRSAGCTIEVTSDDVGDDDNVVGKFEDMQAEHQTQNIADYPLVSRAKSSHTFRETLVEFFDKLIETMHATGILYREKPLIENIDVWISIMSSSALRPFRHTATLVALTMTSALCRIANKEIENAAKVQRQLDAESRSKGANKARLADFKKRVKTNGDNKAFIESRISGFFDSVYTHRYRDVDPRIRIECAEAMGTWMLTLPDVFFDGSYLRYMGWMLSDIHGPMRLEVVKQLQKLMKSLNPGGLRHFVERFRPRMIEMAVRDSEPSVRAAVVELMDSIRQEGMLEPDDIDTIGKLIFDSEPKVRNAVVGFFAENINDIYDSKVEELGGDEAIEDLLAVEDNEDYDTPRAGWIRLKCLVESLLSYDTQDQEEIPSQINADFLDVHGLESRFTLAAQALYEKLPVLRDWEVLAGYLLYDHTSASASNDAEISVREGFRPDEKEELVLLEILNAVVKINLARIDEVLSRSRSASAKEGAIETKENIGRRLASLIPRLLKKYGADPRSVTVVLRLEHVLDPSVFQEIRQDTTVYAQMLDEISTQFNGHADQGVLAEAAAAFLHARGHEELEEIAESKVSTLWEDTANSLRKINQAGEVSLRGSLPDKVLVELSHTMSRLEQLSTIASSVDILEEASTLSSEQLPIVILLDIIARGVFEAPNDDEDIDNMEDQIVLSAIKSAMFYFMWKIRAILNGLAAGNQISDIDVDNLKEWKDTFITNLTSVFSSRSSLDLVRLVGAGTILDVHVLFTTLRSAEEPETESQNKDDPHWLSLAQHCSPEVQHELAGIFDSLEKQFAKKAKRKLTEPGEDEEPEDVDEEPEDDEEETTDSERQAEILTAERDLCELTGKLVIAMTAQVIDAQGPHKGKLRARITRNRQRLGPNFKEVLAFLDEPKPKAKRIHQGKEKQAAGNARKKPALSKEIVEEEEEEDDPFAHIEPEEGTIEDLRRRELLEDDPEGSIEGHDDPPDGGTEDDEDDIMGD</sequence>
<protein>
    <recommendedName>
        <fullName evidence="2">SCD domain-containing protein</fullName>
    </recommendedName>
</protein>
<dbReference type="InterPro" id="IPR011989">
    <property type="entry name" value="ARM-like"/>
</dbReference>
<dbReference type="PANTHER" id="PTHR11199">
    <property type="entry name" value="STROMAL ANTIGEN"/>
    <property type="match status" value="1"/>
</dbReference>
<dbReference type="InterPro" id="IPR056396">
    <property type="entry name" value="HEAT_SCC3-SA"/>
</dbReference>
<feature type="domain" description="SCD" evidence="2">
    <location>
        <begin position="421"/>
        <end position="505"/>
    </location>
</feature>
<keyword evidence="4" id="KW-1185">Reference proteome</keyword>
<comment type="caution">
    <text evidence="3">The sequence shown here is derived from an EMBL/GenBank/DDBJ whole genome shotgun (WGS) entry which is preliminary data.</text>
</comment>
<dbReference type="Gene3D" id="1.25.10.10">
    <property type="entry name" value="Leucine-rich Repeat Variant"/>
    <property type="match status" value="1"/>
</dbReference>
<dbReference type="Pfam" id="PF08514">
    <property type="entry name" value="STAG"/>
    <property type="match status" value="1"/>
</dbReference>
<dbReference type="SUPFAM" id="SSF48371">
    <property type="entry name" value="ARM repeat"/>
    <property type="match status" value="1"/>
</dbReference>
<dbReference type="GO" id="GO:0005634">
    <property type="term" value="C:nucleus"/>
    <property type="evidence" value="ECO:0007669"/>
    <property type="project" value="TreeGrafter"/>
</dbReference>
<dbReference type="Pfam" id="PF24571">
    <property type="entry name" value="HEAT_SCC3-SA"/>
    <property type="match status" value="1"/>
</dbReference>
<dbReference type="GO" id="GO:0000785">
    <property type="term" value="C:chromatin"/>
    <property type="evidence" value="ECO:0007669"/>
    <property type="project" value="TreeGrafter"/>
</dbReference>
<feature type="region of interest" description="Disordered" evidence="1">
    <location>
        <begin position="1"/>
        <end position="22"/>
    </location>
</feature>
<feature type="compositionally biased region" description="Acidic residues" evidence="1">
    <location>
        <begin position="1214"/>
        <end position="1225"/>
    </location>
</feature>
<dbReference type="Proteomes" id="UP001285354">
    <property type="component" value="Unassembled WGS sequence"/>
</dbReference>
<dbReference type="AlphaFoldDB" id="A0AAD9T2D8"/>
<proteinExistence type="predicted"/>
<dbReference type="GO" id="GO:0003682">
    <property type="term" value="F:chromatin binding"/>
    <property type="evidence" value="ECO:0007669"/>
    <property type="project" value="TreeGrafter"/>
</dbReference>
<dbReference type="EMBL" id="JAUBYV010000004">
    <property type="protein sequence ID" value="KAK2627382.1"/>
    <property type="molecule type" value="Genomic_DNA"/>
</dbReference>